<protein>
    <submittedName>
        <fullName evidence="2">Uncharacterized protein</fullName>
    </submittedName>
</protein>
<feature type="compositionally biased region" description="Basic residues" evidence="1">
    <location>
        <begin position="43"/>
        <end position="57"/>
    </location>
</feature>
<name>A0A4V2WLU5_9PROT</name>
<evidence type="ECO:0000256" key="1">
    <source>
        <dbReference type="SAM" id="MobiDB-lite"/>
    </source>
</evidence>
<accession>A0A4V2WLU5</accession>
<reference evidence="2 3" key="1">
    <citation type="submission" date="2019-03" db="EMBL/GenBank/DDBJ databases">
        <title>Paracraurococcus aquatilis NE82 genome sequence.</title>
        <authorList>
            <person name="Zhao Y."/>
            <person name="Du Z."/>
        </authorList>
    </citation>
    <scope>NUCLEOTIDE SEQUENCE [LARGE SCALE GENOMIC DNA]</scope>
    <source>
        <strain evidence="2 3">NE82</strain>
    </source>
</reference>
<gene>
    <name evidence="2" type="ORF">EXY23_05240</name>
</gene>
<dbReference type="EMBL" id="SKBM01000004">
    <property type="protein sequence ID" value="TCZ64785.1"/>
    <property type="molecule type" value="Genomic_DNA"/>
</dbReference>
<dbReference type="AlphaFoldDB" id="A0A4V2WLU5"/>
<evidence type="ECO:0000313" key="2">
    <source>
        <dbReference type="EMBL" id="TCZ64785.1"/>
    </source>
</evidence>
<evidence type="ECO:0000313" key="3">
    <source>
        <dbReference type="Proteomes" id="UP000295023"/>
    </source>
</evidence>
<keyword evidence="3" id="KW-1185">Reference proteome</keyword>
<proteinExistence type="predicted"/>
<organism evidence="2 3">
    <name type="scientific">Roseicella aquatilis</name>
    <dbReference type="NCBI Taxonomy" id="2527868"/>
    <lineage>
        <taxon>Bacteria</taxon>
        <taxon>Pseudomonadati</taxon>
        <taxon>Pseudomonadota</taxon>
        <taxon>Alphaproteobacteria</taxon>
        <taxon>Acetobacterales</taxon>
        <taxon>Roseomonadaceae</taxon>
        <taxon>Roseicella</taxon>
    </lineage>
</organism>
<dbReference type="RefSeq" id="WP_132285322.1">
    <property type="nucleotide sequence ID" value="NZ_SKBM01000004.1"/>
</dbReference>
<sequence length="64" mass="7020">MPTVSDLLDAAINKPVAAAARLARRALERLTPGAEAATSAAPRKSKGWRRHLRRMKARERSTRG</sequence>
<feature type="region of interest" description="Disordered" evidence="1">
    <location>
        <begin position="31"/>
        <end position="64"/>
    </location>
</feature>
<dbReference type="OrthoDB" id="9928710at2"/>
<comment type="caution">
    <text evidence="2">The sequence shown here is derived from an EMBL/GenBank/DDBJ whole genome shotgun (WGS) entry which is preliminary data.</text>
</comment>
<dbReference type="Proteomes" id="UP000295023">
    <property type="component" value="Unassembled WGS sequence"/>
</dbReference>